<evidence type="ECO:0000259" key="18">
    <source>
        <dbReference type="PROSITE" id="PS50893"/>
    </source>
</evidence>
<dbReference type="GO" id="GO:0016887">
    <property type="term" value="F:ATP hydrolysis activity"/>
    <property type="evidence" value="ECO:0007669"/>
    <property type="project" value="InterPro"/>
</dbReference>
<feature type="zinc finger region" description="C4-type" evidence="17">
    <location>
        <begin position="735"/>
        <end position="761"/>
    </location>
</feature>
<dbReference type="Proteomes" id="UP000033428">
    <property type="component" value="Unassembled WGS sequence"/>
</dbReference>
<evidence type="ECO:0000256" key="4">
    <source>
        <dbReference type="ARBA" id="ARBA00022737"/>
    </source>
</evidence>
<dbReference type="Gene3D" id="3.40.50.300">
    <property type="entry name" value="P-loop containing nucleotide triphosphate hydrolases"/>
    <property type="match status" value="2"/>
</dbReference>
<dbReference type="Gene3D" id="3.30.1490.20">
    <property type="entry name" value="ATP-grasp fold, A domain"/>
    <property type="match status" value="1"/>
</dbReference>
<dbReference type="Pfam" id="PF17760">
    <property type="entry name" value="UvrA_inter"/>
    <property type="match status" value="1"/>
</dbReference>
<dbReference type="NCBIfam" id="NF001503">
    <property type="entry name" value="PRK00349.1"/>
    <property type="match status" value="1"/>
</dbReference>
<comment type="similarity">
    <text evidence="14 17">Belongs to the ABC transporter superfamily. UvrA family.</text>
</comment>
<name>A0A0F0CJA9_9BACT</name>
<dbReference type="InterPro" id="IPR013815">
    <property type="entry name" value="ATP_grasp_subdomain_1"/>
</dbReference>
<dbReference type="FunFam" id="1.20.1580.10:FF:000002">
    <property type="entry name" value="UvrABC system protein A"/>
    <property type="match status" value="1"/>
</dbReference>
<organism evidence="19 20">
    <name type="scientific">Candidatus Omnitrophus magneticus</name>
    <dbReference type="NCBI Taxonomy" id="1609969"/>
    <lineage>
        <taxon>Bacteria</taxon>
        <taxon>Pseudomonadati</taxon>
        <taxon>Candidatus Omnitrophota</taxon>
        <taxon>Candidatus Omnitrophus</taxon>
    </lineage>
</organism>
<feature type="zinc finger region" description="C4-type" evidence="17">
    <location>
        <begin position="264"/>
        <end position="291"/>
    </location>
</feature>
<dbReference type="GO" id="GO:0008270">
    <property type="term" value="F:zinc ion binding"/>
    <property type="evidence" value="ECO:0007669"/>
    <property type="project" value="UniProtKB-UniRule"/>
</dbReference>
<evidence type="ECO:0000256" key="7">
    <source>
        <dbReference type="ARBA" id="ARBA00022769"/>
    </source>
</evidence>
<evidence type="ECO:0000256" key="9">
    <source>
        <dbReference type="ARBA" id="ARBA00022833"/>
    </source>
</evidence>
<keyword evidence="17" id="KW-0742">SOS response</keyword>
<dbReference type="GO" id="GO:0005524">
    <property type="term" value="F:ATP binding"/>
    <property type="evidence" value="ECO:0007669"/>
    <property type="project" value="UniProtKB-UniRule"/>
</dbReference>
<evidence type="ECO:0000313" key="20">
    <source>
        <dbReference type="Proteomes" id="UP000033428"/>
    </source>
</evidence>
<comment type="subcellular location">
    <subcellularLocation>
        <location evidence="1 17">Cytoplasm</location>
    </subcellularLocation>
</comment>
<dbReference type="InterPro" id="IPR003593">
    <property type="entry name" value="AAA+_ATPase"/>
</dbReference>
<dbReference type="GO" id="GO:0005737">
    <property type="term" value="C:cytoplasm"/>
    <property type="evidence" value="ECO:0007669"/>
    <property type="project" value="UniProtKB-SubCell"/>
</dbReference>
<keyword evidence="6 17" id="KW-0227">DNA damage</keyword>
<evidence type="ECO:0000256" key="14">
    <source>
        <dbReference type="ARBA" id="ARBA00038000"/>
    </source>
</evidence>
<feature type="domain" description="ABC transporter" evidence="18">
    <location>
        <begin position="355"/>
        <end position="583"/>
    </location>
</feature>
<evidence type="ECO:0000256" key="12">
    <source>
        <dbReference type="ARBA" id="ARBA00023125"/>
    </source>
</evidence>
<dbReference type="EMBL" id="JYNY01000626">
    <property type="protein sequence ID" value="KJJ83297.1"/>
    <property type="molecule type" value="Genomic_DNA"/>
</dbReference>
<dbReference type="InterPro" id="IPR004602">
    <property type="entry name" value="UvrA"/>
</dbReference>
<dbReference type="InterPro" id="IPR027417">
    <property type="entry name" value="P-loop_NTPase"/>
</dbReference>
<dbReference type="GO" id="GO:0006289">
    <property type="term" value="P:nucleotide-excision repair"/>
    <property type="evidence" value="ECO:0007669"/>
    <property type="project" value="UniProtKB-UniRule"/>
</dbReference>
<dbReference type="PATRIC" id="fig|1609969.3.peg.3053"/>
<comment type="function">
    <text evidence="17">The UvrABC repair system catalyzes the recognition and processing of DNA lesions. UvrA is an ATPase and a DNA-binding protein. A damage recognition complex composed of 2 UvrA and 2 UvrB subunits scans DNA for abnormalities. When the presence of a lesion has been verified by UvrB, the UvrA molecules dissociate.</text>
</comment>
<dbReference type="HAMAP" id="MF_00205">
    <property type="entry name" value="UvrA"/>
    <property type="match status" value="1"/>
</dbReference>
<dbReference type="SUPFAM" id="SSF52540">
    <property type="entry name" value="P-loop containing nucleoside triphosphate hydrolases"/>
    <property type="match status" value="2"/>
</dbReference>
<keyword evidence="20" id="KW-1185">Reference proteome</keyword>
<keyword evidence="9 17" id="KW-0862">Zinc</keyword>
<keyword evidence="7 17" id="KW-0228">DNA excision</keyword>
<evidence type="ECO:0000256" key="8">
    <source>
        <dbReference type="ARBA" id="ARBA00022771"/>
    </source>
</evidence>
<keyword evidence="8 17" id="KW-0863">Zinc-finger</keyword>
<dbReference type="GO" id="GO:0003677">
    <property type="term" value="F:DNA binding"/>
    <property type="evidence" value="ECO:0007669"/>
    <property type="project" value="UniProtKB-UniRule"/>
</dbReference>
<dbReference type="GO" id="GO:0009432">
    <property type="term" value="P:SOS response"/>
    <property type="evidence" value="ECO:0007669"/>
    <property type="project" value="UniProtKB-UniRule"/>
</dbReference>
<dbReference type="PANTHER" id="PTHR43152:SF3">
    <property type="entry name" value="UVRABC SYSTEM PROTEIN A"/>
    <property type="match status" value="1"/>
</dbReference>
<keyword evidence="2 17" id="KW-0963">Cytoplasm</keyword>
<evidence type="ECO:0000256" key="2">
    <source>
        <dbReference type="ARBA" id="ARBA00022490"/>
    </source>
</evidence>
<evidence type="ECO:0000256" key="15">
    <source>
        <dbReference type="ARBA" id="ARBA00039316"/>
    </source>
</evidence>
<keyword evidence="3 17" id="KW-0479">Metal-binding</keyword>
<keyword evidence="4 17" id="KW-0677">Repeat</keyword>
<sequence>MRAMNNDFIHIKGAREHNLKNISVKIPRYSLCVVTGLSGSGKSSLAFDTIYAEGQRRYVESLSAYARQFIEQLQKPHVDHIEGLSPSISIEQRTSSKNPRSTVGTQTEIYDYLRVLFANIGKQKCPSCGKEISSQSSQEIVDRILSVSKGEKIVILAPIIRGRKGEHVEILKDIRKNGIIRVRLDGKIVDIGDRIPELNKKIKHTIEAVVDRLVIKDDARQRISDSVESALKMGDGVIITAPYDDKVEIFDIKNDILYSEKNACAACGISFQKLLPRNFSFNSPYGACSECNGLGNKQEIDPSLIVPDTSESIIRAVVPWRKGGTGIIFYYRREIRALARYYKFDFRGPFSKLSEKYKKIIFYGDEESGFEGVIPNLERRFRETESEYVKEMISEYMSMTPCPACSGNRLKPESLSVYIENRNISDVCALSIRDAIIFFANLKLSVSDKKIAEESVKEINSRLNFLKNVGLDYLALDRKSNTLSGGEDQRIRLATQIGAGLVGVLYVLDEPSIGLHQKDNDKLLDTLTALRDLGNTLIVVEHDEATMRKADYIIDLGPGAGEHGGEVVAEGTVNDILKAKESLTGKYLRGDLKILAPEKRRAPVKDKFLEINGASEHNLKNINVKIPLGVFTCVTGVSGSGKSTLIHDILYNVLAKHLYAVKTNPGRHKNVKGLENLDKVIVIDQSPIGRTPRSNPATYTGMFSHIRELFSSLPESRMRGYNPGRFSFNVKGGRCESCSGDGMKKIEMHFLPDVYVECEVCNGKRFNDQTLEVKYKGLNISDILGLSVEEAWKIFENIPPIKSKLRVLLDVGLGYIRLGQQATTISGGEAQRVKLATELSRTATGKTIYILDEPTTGLHFADIHKLLDVLQRLVSNGNTILVIEHNLDVIKCADYIIDLGPEGGEKGGELVASGTPEEIAAVKKSYTGQYLKDIL</sequence>
<dbReference type="PROSITE" id="PS00211">
    <property type="entry name" value="ABC_TRANSPORTER_1"/>
    <property type="match status" value="1"/>
</dbReference>
<evidence type="ECO:0000256" key="6">
    <source>
        <dbReference type="ARBA" id="ARBA00022763"/>
    </source>
</evidence>
<dbReference type="GO" id="GO:0009380">
    <property type="term" value="C:excinuclease repair complex"/>
    <property type="evidence" value="ECO:0007669"/>
    <property type="project" value="InterPro"/>
</dbReference>
<dbReference type="NCBIfam" id="TIGR00630">
    <property type="entry name" value="uvra"/>
    <property type="match status" value="1"/>
</dbReference>
<keyword evidence="13 17" id="KW-0234">DNA repair</keyword>
<feature type="domain" description="ABC transporter" evidence="18">
    <location>
        <begin position="604"/>
        <end position="932"/>
    </location>
</feature>
<comment type="subunit">
    <text evidence="17">Forms a heterotetramer with UvrB during the search for lesions.</text>
</comment>
<accession>A0A0F0CJA9</accession>
<keyword evidence="5 17" id="KW-0547">Nucleotide-binding</keyword>
<evidence type="ECO:0000256" key="13">
    <source>
        <dbReference type="ARBA" id="ARBA00023204"/>
    </source>
</evidence>
<dbReference type="InterPro" id="IPR017871">
    <property type="entry name" value="ABC_transporter-like_CS"/>
</dbReference>
<gene>
    <name evidence="17" type="primary">uvrA</name>
    <name evidence="19" type="ORF">OMAG_002841</name>
</gene>
<dbReference type="GO" id="GO:0009381">
    <property type="term" value="F:excinuclease ABC activity"/>
    <property type="evidence" value="ECO:0007669"/>
    <property type="project" value="UniProtKB-UniRule"/>
</dbReference>
<proteinExistence type="inferred from homology"/>
<feature type="binding site" evidence="17">
    <location>
        <begin position="36"/>
        <end position="43"/>
    </location>
    <ligand>
        <name>ATP</name>
        <dbReference type="ChEBI" id="CHEBI:30616"/>
    </ligand>
</feature>
<dbReference type="Gene3D" id="1.20.1580.10">
    <property type="entry name" value="ABC transporter ATPase like domain"/>
    <property type="match status" value="2"/>
</dbReference>
<keyword evidence="10 17" id="KW-0067">ATP-binding</keyword>
<evidence type="ECO:0000256" key="11">
    <source>
        <dbReference type="ARBA" id="ARBA00022881"/>
    </source>
</evidence>
<dbReference type="InterPro" id="IPR041552">
    <property type="entry name" value="UvrA_DNA-bd"/>
</dbReference>
<evidence type="ECO:0000256" key="1">
    <source>
        <dbReference type="ARBA" id="ARBA00004496"/>
    </source>
</evidence>
<evidence type="ECO:0000256" key="10">
    <source>
        <dbReference type="ARBA" id="ARBA00022840"/>
    </source>
</evidence>
<comment type="caution">
    <text evidence="19">The sequence shown here is derived from an EMBL/GenBank/DDBJ whole genome shotgun (WGS) entry which is preliminary data.</text>
</comment>
<protein>
    <recommendedName>
        <fullName evidence="15 17">UvrABC system protein A</fullName>
        <shortName evidence="17">UvrA protein</shortName>
    </recommendedName>
    <alternativeName>
        <fullName evidence="16 17">Excinuclease ABC subunit A</fullName>
    </alternativeName>
</protein>
<dbReference type="SMART" id="SM00382">
    <property type="entry name" value="AAA"/>
    <property type="match status" value="1"/>
</dbReference>
<dbReference type="InterPro" id="IPR041102">
    <property type="entry name" value="UvrA_inter"/>
</dbReference>
<evidence type="ECO:0000256" key="3">
    <source>
        <dbReference type="ARBA" id="ARBA00022723"/>
    </source>
</evidence>
<keyword evidence="12 17" id="KW-0238">DNA-binding</keyword>
<evidence type="ECO:0000256" key="5">
    <source>
        <dbReference type="ARBA" id="ARBA00022741"/>
    </source>
</evidence>
<dbReference type="Pfam" id="PF17755">
    <property type="entry name" value="UvrA_DNA-bind"/>
    <property type="match status" value="1"/>
</dbReference>
<dbReference type="FunFam" id="3.40.50.300:FF:000028">
    <property type="entry name" value="UvrABC system protein A"/>
    <property type="match status" value="1"/>
</dbReference>
<dbReference type="Gene3D" id="1.10.8.280">
    <property type="entry name" value="ABC transporter ATPase domain-like"/>
    <property type="match status" value="1"/>
</dbReference>
<dbReference type="PROSITE" id="PS50893">
    <property type="entry name" value="ABC_TRANSPORTER_2"/>
    <property type="match status" value="2"/>
</dbReference>
<evidence type="ECO:0000313" key="19">
    <source>
        <dbReference type="EMBL" id="KJJ83297.1"/>
    </source>
</evidence>
<dbReference type="InterPro" id="IPR003439">
    <property type="entry name" value="ABC_transporter-like_ATP-bd"/>
</dbReference>
<feature type="binding site" evidence="17">
    <location>
        <begin position="636"/>
        <end position="643"/>
    </location>
    <ligand>
        <name>ATP</name>
        <dbReference type="ChEBI" id="CHEBI:30616"/>
    </ligand>
</feature>
<evidence type="ECO:0000256" key="17">
    <source>
        <dbReference type="HAMAP-Rule" id="MF_00205"/>
    </source>
</evidence>
<dbReference type="AlphaFoldDB" id="A0A0F0CJA9"/>
<keyword evidence="11 17" id="KW-0267">Excision nuclease</keyword>
<reference evidence="19 20" key="1">
    <citation type="submission" date="2015-02" db="EMBL/GenBank/DDBJ databases">
        <title>Single-cell genomics of uncultivated deep-branching MTB reveals a conserved set of magnetosome genes.</title>
        <authorList>
            <person name="Kolinko S."/>
            <person name="Richter M."/>
            <person name="Glockner F.O."/>
            <person name="Brachmann A."/>
            <person name="Schuler D."/>
        </authorList>
    </citation>
    <scope>NUCLEOTIDE SEQUENCE [LARGE SCALE GENOMIC DNA]</scope>
    <source>
        <strain evidence="19">SKK-01</strain>
    </source>
</reference>
<evidence type="ECO:0000256" key="16">
    <source>
        <dbReference type="ARBA" id="ARBA00042156"/>
    </source>
</evidence>
<dbReference type="CDD" id="cd03271">
    <property type="entry name" value="ABC_UvrA_II"/>
    <property type="match status" value="1"/>
</dbReference>
<dbReference type="PANTHER" id="PTHR43152">
    <property type="entry name" value="UVRABC SYSTEM PROTEIN A"/>
    <property type="match status" value="1"/>
</dbReference>